<evidence type="ECO:0000313" key="4">
    <source>
        <dbReference type="EMBL" id="QCI08743.1"/>
    </source>
</evidence>
<evidence type="ECO:0000256" key="3">
    <source>
        <dbReference type="SAM" id="Phobius"/>
    </source>
</evidence>
<dbReference type="GO" id="GO:0009536">
    <property type="term" value="C:plastid"/>
    <property type="evidence" value="ECO:0007669"/>
    <property type="project" value="UniProtKB-SubCell"/>
</dbReference>
<dbReference type="EMBL" id="MK814736">
    <property type="protein sequence ID" value="QCI08743.1"/>
    <property type="molecule type" value="Genomic_DNA"/>
</dbReference>
<reference evidence="4" key="2">
    <citation type="submission" date="2019-04" db="EMBL/GenBank/DDBJ databases">
        <authorList>
            <person name="Pasella M."/>
        </authorList>
    </citation>
    <scope>NUCLEOTIDE SEQUENCE</scope>
    <source>
        <strain evidence="4">PD2995</strain>
    </source>
</reference>
<dbReference type="PANTHER" id="PTHR34214">
    <property type="match status" value="1"/>
</dbReference>
<organism evidence="4">
    <name type="scientific">Sphondylothamnion multifidum</name>
    <dbReference type="NCBI Taxonomy" id="193186"/>
    <lineage>
        <taxon>Eukaryota</taxon>
        <taxon>Rhodophyta</taxon>
        <taxon>Florideophyceae</taxon>
        <taxon>Rhodymeniophycidae</taxon>
        <taxon>Ceramiales</taxon>
        <taxon>Ceramiaceae</taxon>
        <taxon>Sphondylothamnion</taxon>
    </lineage>
</organism>
<keyword evidence="2 4" id="KW-0934">Plastid</keyword>
<reference evidence="4" key="1">
    <citation type="journal article" date="2019" name="Mol. Phylogenet. Evol.">
        <title>Morphological evolution and classification of the red algal order Ceramiales inferred using plastid phylogenomics.</title>
        <authorList>
            <person name="Diaz-Tapia P."/>
            <person name="Pasella M.M."/>
            <person name="Verbruggen H."/>
            <person name="Maggs C.A."/>
        </authorList>
    </citation>
    <scope>NUCLEOTIDE SEQUENCE</scope>
    <source>
        <strain evidence="4">PD2995</strain>
    </source>
</reference>
<dbReference type="InterPro" id="IPR009631">
    <property type="entry name" value="CGLD27-like"/>
</dbReference>
<evidence type="ECO:0000256" key="1">
    <source>
        <dbReference type="ARBA" id="ARBA00004474"/>
    </source>
</evidence>
<comment type="subcellular location">
    <subcellularLocation>
        <location evidence="1">Plastid</location>
    </subcellularLocation>
</comment>
<dbReference type="AlphaFoldDB" id="A0A4D6WZ81"/>
<protein>
    <recommendedName>
        <fullName evidence="5">Ycf36</fullName>
    </recommendedName>
</protein>
<keyword evidence="3" id="KW-0812">Transmembrane</keyword>
<dbReference type="Pfam" id="PF06799">
    <property type="entry name" value="CGLD27-like"/>
    <property type="match status" value="1"/>
</dbReference>
<keyword evidence="3" id="KW-0472">Membrane</keyword>
<feature type="transmembrane region" description="Helical" evidence="3">
    <location>
        <begin position="39"/>
        <end position="61"/>
    </location>
</feature>
<evidence type="ECO:0000256" key="2">
    <source>
        <dbReference type="ARBA" id="ARBA00022640"/>
    </source>
</evidence>
<feature type="transmembrane region" description="Helical" evidence="3">
    <location>
        <begin position="73"/>
        <end position="92"/>
    </location>
</feature>
<dbReference type="PANTHER" id="PTHR34214:SF3">
    <property type="entry name" value="PROTEIN CONSERVED IN THE GREEN LINEAGE AND DIATOMS 27, CHLOROPLASTIC"/>
    <property type="match status" value="1"/>
</dbReference>
<name>A0A4D6WZ81_9FLOR</name>
<feature type="transmembrane region" description="Helical" evidence="3">
    <location>
        <begin position="146"/>
        <end position="164"/>
    </location>
</feature>
<proteinExistence type="predicted"/>
<sequence>MSLSKNECPVPFDQQPLNEYLTLKQSWLFSWSTYQINKYFYYGFIFFISLFIIIGIILLYIFSKFFNTWKIYFLDNLIIDFIFSIILMRLYLGWSYVMKRLLSATIFYEESGWYDGQIWIKQADILMQDRLIGLYQVSPIVKKVKYSLFGFSIHLFFNLLLYSFL</sequence>
<evidence type="ECO:0008006" key="5">
    <source>
        <dbReference type="Google" id="ProtNLM"/>
    </source>
</evidence>
<keyword evidence="3" id="KW-1133">Transmembrane helix</keyword>
<accession>A0A4D6WZ81</accession>
<geneLocation type="plastid" evidence="4"/>
<gene>
    <name evidence="4" type="primary">ycf36</name>
</gene>